<proteinExistence type="inferred from homology"/>
<dbReference type="InterPro" id="IPR018491">
    <property type="entry name" value="SLC12_C"/>
</dbReference>
<comment type="subcellular location">
    <subcellularLocation>
        <location evidence="1">Membrane</location>
        <topology evidence="1">Multi-pass membrane protein</topology>
    </subcellularLocation>
</comment>
<feature type="transmembrane region" description="Helical" evidence="7">
    <location>
        <begin position="20"/>
        <end position="44"/>
    </location>
</feature>
<dbReference type="AlphaFoldDB" id="A0A1I3W5Y7"/>
<sequence length="731" mass="79377">MSETSQSTTLSSKFGTFGGVFTPSLLTILGVIMFLRFAAVVGYAGLWNALAILAAAKAISLVTGMSISSVATNMRVQGGGAYYLISRSLGVEFGGVIAVFFYIAQAVAVTLYVVGFTEAFCSAFPDAGLPFRTVATITNLVVFASVYIGAGWTIRLQYVILTVLLFAIASFFAGALETSSFQTLQSNLGPNWQAGYTFFPVFALFFPAVTGIMAGVNMSGDLKAPSQSIPRGTFLSIAVSGGIYVGIAILLAASTPRQELVGTGFVMQERALWPMLVYAGVICATLSSALGSMMGAPRILQAFARDNIFRRLRWFGQGSGPSSEPRRAIVLTFFIAQAGILAGDLDTVAPVITMFFLLTYGTMNLACFFEGFVKNPSFRPTFRYNHWSVSLMGAVGCLGVMFLISPLWATISIALAGILYYVIARAEIQVKWGDVDSGFAFHRARKALLKLESERYHPKNWRPSILVLAGAGKTRLHLCEYACWMTAGRGVVSVGQVIHGDLDEFLERRTEAEAVMRKFLQKEEFPAFPVVVVEETFYVAVKALLQCHGLGGMRPNTVMLGWSSEPENAGVFAATLDIAKRMKRSLVVVASGQEERTEAVEGFVNIWWSDKDSGALMLLLAYLLKTNDIWKEQPLRIIRPVPPKADVENMKKEMQDLLAHARISSEIVITATENPLETIRETMEPSAVLFAGFEPPDGDMAREINTQLQPVIDLPGDVVLVYNAGDVSLGA</sequence>
<feature type="transmembrane region" description="Helical" evidence="7">
    <location>
        <begin position="129"/>
        <end position="149"/>
    </location>
</feature>
<evidence type="ECO:0000256" key="7">
    <source>
        <dbReference type="SAM" id="Phobius"/>
    </source>
</evidence>
<accession>A0A1I3W5Y7</accession>
<feature type="transmembrane region" description="Helical" evidence="7">
    <location>
        <begin position="50"/>
        <end position="72"/>
    </location>
</feature>
<dbReference type="Pfam" id="PF03522">
    <property type="entry name" value="SLC12"/>
    <property type="match status" value="2"/>
</dbReference>
<evidence type="ECO:0000313" key="10">
    <source>
        <dbReference type="EMBL" id="SFK02860.1"/>
    </source>
</evidence>
<dbReference type="FunFam" id="1.20.1740.10:FF:000013">
    <property type="entry name" value="Solute carrier family 12 member"/>
    <property type="match status" value="1"/>
</dbReference>
<dbReference type="GO" id="GO:0016020">
    <property type="term" value="C:membrane"/>
    <property type="evidence" value="ECO:0007669"/>
    <property type="project" value="UniProtKB-SubCell"/>
</dbReference>
<dbReference type="EMBL" id="FORX01000012">
    <property type="protein sequence ID" value="SFK02860.1"/>
    <property type="molecule type" value="Genomic_DNA"/>
</dbReference>
<feature type="transmembrane region" description="Helical" evidence="7">
    <location>
        <begin position="394"/>
        <end position="423"/>
    </location>
</feature>
<evidence type="ECO:0000256" key="2">
    <source>
        <dbReference type="ARBA" id="ARBA00010593"/>
    </source>
</evidence>
<dbReference type="Pfam" id="PF00324">
    <property type="entry name" value="AA_permease"/>
    <property type="match status" value="1"/>
</dbReference>
<keyword evidence="3" id="KW-0813">Transport</keyword>
<feature type="transmembrane region" description="Helical" evidence="7">
    <location>
        <begin position="93"/>
        <end position="117"/>
    </location>
</feature>
<reference evidence="11" key="1">
    <citation type="submission" date="2016-10" db="EMBL/GenBank/DDBJ databases">
        <authorList>
            <person name="Varghese N."/>
            <person name="Submissions S."/>
        </authorList>
    </citation>
    <scope>NUCLEOTIDE SEQUENCE [LARGE SCALE GENOMIC DNA]</scope>
    <source>
        <strain evidence="11">DSM 5918</strain>
    </source>
</reference>
<gene>
    <name evidence="10" type="ORF">SAMN04488082_11251</name>
</gene>
<evidence type="ECO:0000259" key="8">
    <source>
        <dbReference type="Pfam" id="PF00324"/>
    </source>
</evidence>
<evidence type="ECO:0000256" key="4">
    <source>
        <dbReference type="ARBA" id="ARBA00022692"/>
    </source>
</evidence>
<feature type="transmembrane region" description="Helical" evidence="7">
    <location>
        <begin position="351"/>
        <end position="373"/>
    </location>
</feature>
<keyword evidence="6 7" id="KW-0472">Membrane</keyword>
<evidence type="ECO:0000256" key="3">
    <source>
        <dbReference type="ARBA" id="ARBA00022448"/>
    </source>
</evidence>
<evidence type="ECO:0000256" key="1">
    <source>
        <dbReference type="ARBA" id="ARBA00004141"/>
    </source>
</evidence>
<keyword evidence="4 7" id="KW-0812">Transmembrane</keyword>
<dbReference type="PANTHER" id="PTHR11827:SF72">
    <property type="entry name" value="GH08340P"/>
    <property type="match status" value="1"/>
</dbReference>
<keyword evidence="11" id="KW-1185">Reference proteome</keyword>
<feature type="transmembrane region" description="Helical" evidence="7">
    <location>
        <begin position="272"/>
        <end position="291"/>
    </location>
</feature>
<comment type="similarity">
    <text evidence="2">Belongs to the SLC12A transporter family.</text>
</comment>
<dbReference type="Gene3D" id="1.20.1740.10">
    <property type="entry name" value="Amino acid/polyamine transporter I"/>
    <property type="match status" value="1"/>
</dbReference>
<dbReference type="GO" id="GO:0015377">
    <property type="term" value="F:chloride:monoatomic cation symporter activity"/>
    <property type="evidence" value="ECO:0007669"/>
    <property type="project" value="InterPro"/>
</dbReference>
<organism evidence="10 11">
    <name type="scientific">Desulfomicrobium apsheronum</name>
    <dbReference type="NCBI Taxonomy" id="52560"/>
    <lineage>
        <taxon>Bacteria</taxon>
        <taxon>Pseudomonadati</taxon>
        <taxon>Thermodesulfobacteriota</taxon>
        <taxon>Desulfovibrionia</taxon>
        <taxon>Desulfovibrionales</taxon>
        <taxon>Desulfomicrobiaceae</taxon>
        <taxon>Desulfomicrobium</taxon>
    </lineage>
</organism>
<name>A0A1I3W5Y7_9BACT</name>
<evidence type="ECO:0000313" key="11">
    <source>
        <dbReference type="Proteomes" id="UP000198635"/>
    </source>
</evidence>
<dbReference type="STRING" id="52560.SAMN04488082_11251"/>
<dbReference type="PANTHER" id="PTHR11827">
    <property type="entry name" value="SOLUTE CARRIER FAMILY 12, CATION COTRANSPORTERS"/>
    <property type="match status" value="1"/>
</dbReference>
<evidence type="ECO:0000256" key="6">
    <source>
        <dbReference type="ARBA" id="ARBA00023136"/>
    </source>
</evidence>
<feature type="domain" description="Amino acid permease/ SLC12A" evidence="8">
    <location>
        <begin position="20"/>
        <end position="466"/>
    </location>
</feature>
<keyword evidence="5 7" id="KW-1133">Transmembrane helix</keyword>
<evidence type="ECO:0000259" key="9">
    <source>
        <dbReference type="Pfam" id="PF03522"/>
    </source>
</evidence>
<feature type="transmembrane region" description="Helical" evidence="7">
    <location>
        <begin position="232"/>
        <end position="252"/>
    </location>
</feature>
<dbReference type="OrthoDB" id="3181223at2"/>
<dbReference type="InterPro" id="IPR004842">
    <property type="entry name" value="SLC12A_fam"/>
</dbReference>
<dbReference type="InterPro" id="IPR004841">
    <property type="entry name" value="AA-permease/SLC12A_dom"/>
</dbReference>
<feature type="transmembrane region" description="Helical" evidence="7">
    <location>
        <begin position="196"/>
        <end position="220"/>
    </location>
</feature>
<dbReference type="RefSeq" id="WP_092375892.1">
    <property type="nucleotide sequence ID" value="NZ_FORX01000012.1"/>
</dbReference>
<feature type="domain" description="SLC12A transporter C-terminal" evidence="9">
    <location>
        <begin position="596"/>
        <end position="670"/>
    </location>
</feature>
<feature type="domain" description="SLC12A transporter C-terminal" evidence="9">
    <location>
        <begin position="477"/>
        <end position="565"/>
    </location>
</feature>
<dbReference type="Proteomes" id="UP000198635">
    <property type="component" value="Unassembled WGS sequence"/>
</dbReference>
<protein>
    <submittedName>
        <fullName evidence="10">Transporter, cation-chloride cotransporter (CCC) family (TC 2.A.30)</fullName>
    </submittedName>
</protein>
<evidence type="ECO:0000256" key="5">
    <source>
        <dbReference type="ARBA" id="ARBA00022989"/>
    </source>
</evidence>
<feature type="transmembrane region" description="Helical" evidence="7">
    <location>
        <begin position="156"/>
        <end position="176"/>
    </location>
</feature>